<gene>
    <name evidence="1" type="ORF">Zmor_009211</name>
</gene>
<evidence type="ECO:0000313" key="1">
    <source>
        <dbReference type="EMBL" id="KAJ3657404.1"/>
    </source>
</evidence>
<dbReference type="EMBL" id="JALNTZ010000003">
    <property type="protein sequence ID" value="KAJ3657404.1"/>
    <property type="molecule type" value="Genomic_DNA"/>
</dbReference>
<evidence type="ECO:0000313" key="2">
    <source>
        <dbReference type="Proteomes" id="UP001168821"/>
    </source>
</evidence>
<sequence length="129" mass="15024">MRDNFNFSMLPIVQDNMNYIPGVRSLTNLSSNGYYGYQPPLLEKDREEPPAPHACFMEVQFESVAQNNSGSRKRAWDFCNDLRDFKKRRQNEKISANAKKKTDPSEDLFEELLKETHGCTLYHWNSDGL</sequence>
<organism evidence="1 2">
    <name type="scientific">Zophobas morio</name>
    <dbReference type="NCBI Taxonomy" id="2755281"/>
    <lineage>
        <taxon>Eukaryota</taxon>
        <taxon>Metazoa</taxon>
        <taxon>Ecdysozoa</taxon>
        <taxon>Arthropoda</taxon>
        <taxon>Hexapoda</taxon>
        <taxon>Insecta</taxon>
        <taxon>Pterygota</taxon>
        <taxon>Neoptera</taxon>
        <taxon>Endopterygota</taxon>
        <taxon>Coleoptera</taxon>
        <taxon>Polyphaga</taxon>
        <taxon>Cucujiformia</taxon>
        <taxon>Tenebrionidae</taxon>
        <taxon>Zophobas</taxon>
    </lineage>
</organism>
<dbReference type="AlphaFoldDB" id="A0AA38IQD5"/>
<name>A0AA38IQD5_9CUCU</name>
<proteinExistence type="predicted"/>
<keyword evidence="2" id="KW-1185">Reference proteome</keyword>
<dbReference type="Proteomes" id="UP001168821">
    <property type="component" value="Unassembled WGS sequence"/>
</dbReference>
<protein>
    <submittedName>
        <fullName evidence="1">Uncharacterized protein</fullName>
    </submittedName>
</protein>
<accession>A0AA38IQD5</accession>
<comment type="caution">
    <text evidence="1">The sequence shown here is derived from an EMBL/GenBank/DDBJ whole genome shotgun (WGS) entry which is preliminary data.</text>
</comment>
<reference evidence="1" key="1">
    <citation type="journal article" date="2023" name="G3 (Bethesda)">
        <title>Whole genome assemblies of Zophobas morio and Tenebrio molitor.</title>
        <authorList>
            <person name="Kaur S."/>
            <person name="Stinson S.A."/>
            <person name="diCenzo G.C."/>
        </authorList>
    </citation>
    <scope>NUCLEOTIDE SEQUENCE</scope>
    <source>
        <strain evidence="1">QUZm001</strain>
    </source>
</reference>